<name>A0AA88EGL2_FICCA</name>
<dbReference type="EMBL" id="BTGU01019743">
    <property type="protein sequence ID" value="GMN73738.1"/>
    <property type="molecule type" value="Genomic_DNA"/>
</dbReference>
<organism evidence="3 6">
    <name type="scientific">Ficus carica</name>
    <name type="common">Common fig</name>
    <dbReference type="NCBI Taxonomy" id="3494"/>
    <lineage>
        <taxon>Eukaryota</taxon>
        <taxon>Viridiplantae</taxon>
        <taxon>Streptophyta</taxon>
        <taxon>Embryophyta</taxon>
        <taxon>Tracheophyta</taxon>
        <taxon>Spermatophyta</taxon>
        <taxon>Magnoliopsida</taxon>
        <taxon>eudicotyledons</taxon>
        <taxon>Gunneridae</taxon>
        <taxon>Pentapetalae</taxon>
        <taxon>rosids</taxon>
        <taxon>fabids</taxon>
        <taxon>Rosales</taxon>
        <taxon>Moraceae</taxon>
        <taxon>Ficeae</taxon>
        <taxon>Ficus</taxon>
    </lineage>
</organism>
<gene>
    <name evidence="2" type="ORF">TIFTF001_056130</name>
    <name evidence="3" type="ORF">TIFTF001_056131</name>
    <name evidence="4" type="ORF">TIFTF001_056132</name>
    <name evidence="5" type="ORF">TIFTF001_056133</name>
</gene>
<dbReference type="Gramene" id="FCD_00017784-RA">
    <property type="protein sequence ID" value="FCD_00017784-RA:cds"/>
    <property type="gene ID" value="FCD_00017784"/>
</dbReference>
<evidence type="ECO:0000313" key="5">
    <source>
        <dbReference type="EMBL" id="GMN73746.1"/>
    </source>
</evidence>
<evidence type="ECO:0000313" key="6">
    <source>
        <dbReference type="Proteomes" id="UP001187192"/>
    </source>
</evidence>
<evidence type="ECO:0000256" key="1">
    <source>
        <dbReference type="SAM" id="MobiDB-lite"/>
    </source>
</evidence>
<protein>
    <submittedName>
        <fullName evidence="3">Uncharacterized protein</fullName>
    </submittedName>
</protein>
<comment type="caution">
    <text evidence="3">The sequence shown here is derived from an EMBL/GenBank/DDBJ whole genome shotgun (WGS) entry which is preliminary data.</text>
</comment>
<feature type="region of interest" description="Disordered" evidence="1">
    <location>
        <begin position="52"/>
        <end position="75"/>
    </location>
</feature>
<dbReference type="EMBL" id="BTGU01019744">
    <property type="protein sequence ID" value="GMN73742.1"/>
    <property type="molecule type" value="Genomic_DNA"/>
</dbReference>
<evidence type="ECO:0000313" key="4">
    <source>
        <dbReference type="EMBL" id="GMN73742.1"/>
    </source>
</evidence>
<evidence type="ECO:0000313" key="3">
    <source>
        <dbReference type="EMBL" id="GMN73738.1"/>
    </source>
</evidence>
<evidence type="ECO:0000313" key="2">
    <source>
        <dbReference type="EMBL" id="GMN73733.1"/>
    </source>
</evidence>
<dbReference type="EMBL" id="BTGU01019745">
    <property type="protein sequence ID" value="GMN73746.1"/>
    <property type="molecule type" value="Genomic_DNA"/>
</dbReference>
<accession>A0AA88EGL2</accession>
<sequence>MINRRPSNEISLPQMYDSGGGGFSVQIGGERSLLAAGRWKLAAIGNAMVSRRGRGKRETMMAGEGGERRKKRSEK</sequence>
<dbReference type="Proteomes" id="UP001187192">
    <property type="component" value="Unassembled WGS sequence"/>
</dbReference>
<dbReference type="AlphaFoldDB" id="A0AA88EGL2"/>
<keyword evidence="6" id="KW-1185">Reference proteome</keyword>
<proteinExistence type="predicted"/>
<dbReference type="EMBL" id="BTGU01019742">
    <property type="protein sequence ID" value="GMN73733.1"/>
    <property type="molecule type" value="Genomic_DNA"/>
</dbReference>
<reference evidence="3" key="1">
    <citation type="submission" date="2023-07" db="EMBL/GenBank/DDBJ databases">
        <title>draft genome sequence of fig (Ficus carica).</title>
        <authorList>
            <person name="Takahashi T."/>
            <person name="Nishimura K."/>
        </authorList>
    </citation>
    <scope>NUCLEOTIDE SEQUENCE</scope>
</reference>